<dbReference type="Proteomes" id="UP001196408">
    <property type="component" value="Unassembled WGS sequence"/>
</dbReference>
<dbReference type="InterPro" id="IPR003848">
    <property type="entry name" value="DUF218"/>
</dbReference>
<evidence type="ECO:0000313" key="3">
    <source>
        <dbReference type="EMBL" id="MBV3381831.1"/>
    </source>
</evidence>
<keyword evidence="1" id="KW-0812">Transmembrane</keyword>
<feature type="transmembrane region" description="Helical" evidence="1">
    <location>
        <begin position="6"/>
        <end position="22"/>
    </location>
</feature>
<organism evidence="3 5">
    <name type="scientific">Catenibacterium mitsuokai</name>
    <dbReference type="NCBI Taxonomy" id="100886"/>
    <lineage>
        <taxon>Bacteria</taxon>
        <taxon>Bacillati</taxon>
        <taxon>Bacillota</taxon>
        <taxon>Erysipelotrichia</taxon>
        <taxon>Erysipelotrichales</taxon>
        <taxon>Coprobacillaceae</taxon>
        <taxon>Catenibacterium</taxon>
    </lineage>
</organism>
<evidence type="ECO:0000313" key="6">
    <source>
        <dbReference type="Proteomes" id="UP001197492"/>
    </source>
</evidence>
<dbReference type="GO" id="GO:0005886">
    <property type="term" value="C:plasma membrane"/>
    <property type="evidence" value="ECO:0007669"/>
    <property type="project" value="TreeGrafter"/>
</dbReference>
<dbReference type="EMBL" id="JAHOEF010000003">
    <property type="protein sequence ID" value="MBV3381831.1"/>
    <property type="molecule type" value="Genomic_DNA"/>
</dbReference>
<protein>
    <submittedName>
        <fullName evidence="3">YdcF family protein</fullName>
    </submittedName>
</protein>
<feature type="transmembrane region" description="Helical" evidence="1">
    <location>
        <begin position="102"/>
        <end position="125"/>
    </location>
</feature>
<dbReference type="RefSeq" id="WP_217746929.1">
    <property type="nucleotide sequence ID" value="NZ_JAHOEB010000003.1"/>
</dbReference>
<proteinExistence type="predicted"/>
<dbReference type="AlphaFoldDB" id="A0AAW4MP58"/>
<dbReference type="InterPro" id="IPR051599">
    <property type="entry name" value="Cell_Envelope_Assoc"/>
</dbReference>
<evidence type="ECO:0000313" key="4">
    <source>
        <dbReference type="EMBL" id="MBV3391855.1"/>
    </source>
</evidence>
<feature type="transmembrane region" description="Helical" evidence="1">
    <location>
        <begin position="321"/>
        <end position="338"/>
    </location>
</feature>
<evidence type="ECO:0000313" key="5">
    <source>
        <dbReference type="Proteomes" id="UP001196408"/>
    </source>
</evidence>
<feature type="domain" description="DUF218" evidence="2">
    <location>
        <begin position="171"/>
        <end position="312"/>
    </location>
</feature>
<keyword evidence="6" id="KW-1185">Reference proteome</keyword>
<accession>A0AAW4MP58</accession>
<dbReference type="CDD" id="cd06259">
    <property type="entry name" value="YdcF-like"/>
    <property type="match status" value="1"/>
</dbReference>
<evidence type="ECO:0000256" key="1">
    <source>
        <dbReference type="SAM" id="Phobius"/>
    </source>
</evidence>
<reference evidence="3 6" key="1">
    <citation type="submission" date="2021-06" db="EMBL/GenBank/DDBJ databases">
        <title>Collection of gut derived symbiotic bacterial strains cultured from healthy donors.</title>
        <authorList>
            <person name="Lin H."/>
            <person name="Littmann E."/>
            <person name="Pamer E.G."/>
        </authorList>
    </citation>
    <scope>NUCLEOTIDE SEQUENCE</scope>
    <source>
        <strain evidence="4 6">MSK.21.70</strain>
        <strain evidence="3">MSK.21.82</strain>
    </source>
</reference>
<keyword evidence="1" id="KW-0472">Membrane</keyword>
<name>A0AAW4MP58_9FIRM</name>
<dbReference type="GO" id="GO:0043164">
    <property type="term" value="P:Gram-negative-bacterium-type cell wall biogenesis"/>
    <property type="evidence" value="ECO:0007669"/>
    <property type="project" value="TreeGrafter"/>
</dbReference>
<dbReference type="Pfam" id="PF02698">
    <property type="entry name" value="DUF218"/>
    <property type="match status" value="1"/>
</dbReference>
<dbReference type="GO" id="GO:0000270">
    <property type="term" value="P:peptidoglycan metabolic process"/>
    <property type="evidence" value="ECO:0007669"/>
    <property type="project" value="TreeGrafter"/>
</dbReference>
<comment type="caution">
    <text evidence="3">The sequence shown here is derived from an EMBL/GenBank/DDBJ whole genome shotgun (WGS) entry which is preliminary data.</text>
</comment>
<feature type="transmembrane region" description="Helical" evidence="1">
    <location>
        <begin position="131"/>
        <end position="159"/>
    </location>
</feature>
<sequence length="339" mass="38282">MLIIPLIILLILYFMYCVLMHYESRTLWSGVGFFGLSMMTIITTFFYAFYYSETLTHYPLIMDIGVLLAAVAVLVILFFPLATIIMFFVEGIKVIKHEGLKLTNLLSLGFAIGLFVYLFIGPIFFKSSNKIMTALYAIISFTVLYFLSVLASYCLSAFLNTFHLFKKRKLDYIIVLGAGIKGEQVTPLLASRIDKGIEILKKNPKALLIMSGGQGKGEDIPEGEAMARYAINKGIDESKILIENKSTNTKENLLFSSKLMTKESPRVGLVTTSYHVFRALILAKDLGIRCIGFGSVTKWYFTLNALIREFIGYLSMTWKKHSIVIILYSIFVVIFSIVR</sequence>
<feature type="transmembrane region" description="Helical" evidence="1">
    <location>
        <begin position="64"/>
        <end position="90"/>
    </location>
</feature>
<feature type="transmembrane region" description="Helical" evidence="1">
    <location>
        <begin position="31"/>
        <end position="52"/>
    </location>
</feature>
<gene>
    <name evidence="3" type="ORF">KSV97_01025</name>
    <name evidence="4" type="ORF">KSW06_01035</name>
</gene>
<evidence type="ECO:0000259" key="2">
    <source>
        <dbReference type="Pfam" id="PF02698"/>
    </source>
</evidence>
<keyword evidence="1" id="KW-1133">Transmembrane helix</keyword>
<dbReference type="PANTHER" id="PTHR30336">
    <property type="entry name" value="INNER MEMBRANE PROTEIN, PROBABLE PERMEASE"/>
    <property type="match status" value="1"/>
</dbReference>
<dbReference type="PANTHER" id="PTHR30336:SF4">
    <property type="entry name" value="ENVELOPE BIOGENESIS FACTOR ELYC"/>
    <property type="match status" value="1"/>
</dbReference>
<dbReference type="EMBL" id="JAHOEL010000003">
    <property type="protein sequence ID" value="MBV3391855.1"/>
    <property type="molecule type" value="Genomic_DNA"/>
</dbReference>
<dbReference type="Proteomes" id="UP001197492">
    <property type="component" value="Unassembled WGS sequence"/>
</dbReference>